<gene>
    <name evidence="5" type="ORF">J40TS1_22040</name>
</gene>
<dbReference type="CDD" id="cd03230">
    <property type="entry name" value="ABC_DR_subfamily_A"/>
    <property type="match status" value="1"/>
</dbReference>
<keyword evidence="6" id="KW-1185">Reference proteome</keyword>
<dbReference type="RefSeq" id="WP_213514912.1">
    <property type="nucleotide sequence ID" value="NZ_BOSE01000003.1"/>
</dbReference>
<dbReference type="SMART" id="SM00382">
    <property type="entry name" value="AAA"/>
    <property type="match status" value="1"/>
</dbReference>
<keyword evidence="1" id="KW-0813">Transport</keyword>
<dbReference type="Pfam" id="PF00005">
    <property type="entry name" value="ABC_tran"/>
    <property type="match status" value="1"/>
</dbReference>
<evidence type="ECO:0000256" key="3">
    <source>
        <dbReference type="ARBA" id="ARBA00022840"/>
    </source>
</evidence>
<sequence>MIEMNLVEKQYRGNRNVLFVPELTIRPGEVTAILGANGSGKTTLLKTIMGLGEANVQYGYILVDGKPVQEQYEQLAFITEEGSFFPNMTAVQYGEFLNDFFPRFDRSRYERLLQFFELDPHIRIKRMSTGQKAKLEICAGFSKGAKYMLMDEPFNGKDMFTRRDFLTLMISSLKEDEAIILTTHIIDEIENVIDRAIILHQGRIKADVMIDELREAGQSLPELMAEKAGYKPGKLQL</sequence>
<evidence type="ECO:0000256" key="1">
    <source>
        <dbReference type="ARBA" id="ARBA00022448"/>
    </source>
</evidence>
<dbReference type="Gene3D" id="3.40.50.300">
    <property type="entry name" value="P-loop containing nucleotide triphosphate hydrolases"/>
    <property type="match status" value="1"/>
</dbReference>
<dbReference type="Proteomes" id="UP000683139">
    <property type="component" value="Unassembled WGS sequence"/>
</dbReference>
<comment type="caution">
    <text evidence="5">The sequence shown here is derived from an EMBL/GenBank/DDBJ whole genome shotgun (WGS) entry which is preliminary data.</text>
</comment>
<dbReference type="EMBL" id="BOSE01000003">
    <property type="protein sequence ID" value="GIP16562.1"/>
    <property type="molecule type" value="Genomic_DNA"/>
</dbReference>
<dbReference type="PANTHER" id="PTHR42939">
    <property type="entry name" value="ABC TRANSPORTER ATP-BINDING PROTEIN ALBC-RELATED"/>
    <property type="match status" value="1"/>
</dbReference>
<feature type="domain" description="ABC transporter" evidence="4">
    <location>
        <begin position="2"/>
        <end position="226"/>
    </location>
</feature>
<keyword evidence="3 5" id="KW-0067">ATP-binding</keyword>
<protein>
    <submittedName>
        <fullName evidence="5">Multidrug ABC transporter ATP-binding protein</fullName>
    </submittedName>
</protein>
<dbReference type="InterPro" id="IPR003439">
    <property type="entry name" value="ABC_transporter-like_ATP-bd"/>
</dbReference>
<dbReference type="PANTHER" id="PTHR42939:SF1">
    <property type="entry name" value="ABC TRANSPORTER ATP-BINDING PROTEIN ALBC-RELATED"/>
    <property type="match status" value="1"/>
</dbReference>
<evidence type="ECO:0000259" key="4">
    <source>
        <dbReference type="PROSITE" id="PS50893"/>
    </source>
</evidence>
<dbReference type="GO" id="GO:0005524">
    <property type="term" value="F:ATP binding"/>
    <property type="evidence" value="ECO:0007669"/>
    <property type="project" value="UniProtKB-KW"/>
</dbReference>
<proteinExistence type="predicted"/>
<accession>A0A919YLE3</accession>
<evidence type="ECO:0000256" key="2">
    <source>
        <dbReference type="ARBA" id="ARBA00022741"/>
    </source>
</evidence>
<evidence type="ECO:0000313" key="5">
    <source>
        <dbReference type="EMBL" id="GIP16562.1"/>
    </source>
</evidence>
<name>A0A919YLE3_9BACL</name>
<keyword evidence="2" id="KW-0547">Nucleotide-binding</keyword>
<dbReference type="InterPro" id="IPR051782">
    <property type="entry name" value="ABC_Transporter_VariousFunc"/>
</dbReference>
<dbReference type="InterPro" id="IPR027417">
    <property type="entry name" value="P-loop_NTPase"/>
</dbReference>
<dbReference type="PROSITE" id="PS50893">
    <property type="entry name" value="ABC_TRANSPORTER_2"/>
    <property type="match status" value="1"/>
</dbReference>
<organism evidence="5 6">
    <name type="scientific">Paenibacillus montaniterrae</name>
    <dbReference type="NCBI Taxonomy" id="429341"/>
    <lineage>
        <taxon>Bacteria</taxon>
        <taxon>Bacillati</taxon>
        <taxon>Bacillota</taxon>
        <taxon>Bacilli</taxon>
        <taxon>Bacillales</taxon>
        <taxon>Paenibacillaceae</taxon>
        <taxon>Paenibacillus</taxon>
    </lineage>
</organism>
<dbReference type="AlphaFoldDB" id="A0A919YLE3"/>
<reference evidence="5" key="1">
    <citation type="submission" date="2021-03" db="EMBL/GenBank/DDBJ databases">
        <title>Antimicrobial resistance genes in bacteria isolated from Japanese honey, and their potential for conferring macrolide and lincosamide resistance in the American foulbrood pathogen Paenibacillus larvae.</title>
        <authorList>
            <person name="Okamoto M."/>
            <person name="Kumagai M."/>
            <person name="Kanamori H."/>
            <person name="Takamatsu D."/>
        </authorList>
    </citation>
    <scope>NUCLEOTIDE SEQUENCE</scope>
    <source>
        <strain evidence="5">J40TS1</strain>
    </source>
</reference>
<dbReference type="InterPro" id="IPR003593">
    <property type="entry name" value="AAA+_ATPase"/>
</dbReference>
<dbReference type="GO" id="GO:0016887">
    <property type="term" value="F:ATP hydrolysis activity"/>
    <property type="evidence" value="ECO:0007669"/>
    <property type="project" value="InterPro"/>
</dbReference>
<evidence type="ECO:0000313" key="6">
    <source>
        <dbReference type="Proteomes" id="UP000683139"/>
    </source>
</evidence>
<dbReference type="SUPFAM" id="SSF52540">
    <property type="entry name" value="P-loop containing nucleoside triphosphate hydrolases"/>
    <property type="match status" value="1"/>
</dbReference>